<sequence>MKYVGAVSGEVGFSHLVRCRLEVQLHGLETTESKVCSLIVDEMKIRQKLKYSKEVHLSVTLTWTPSHSVLFRNLTMKPWQIQSCVFCSAGLHARYKIPVGYFFTKGCTEEQLAEVSRYVIQTTTYVGINVICVVTDSHRINVAAMQILPGAEGKTCSTPC</sequence>
<organism evidence="2 3">
    <name type="scientific">Haemaphysalis longicornis</name>
    <name type="common">Bush tick</name>
    <dbReference type="NCBI Taxonomy" id="44386"/>
    <lineage>
        <taxon>Eukaryota</taxon>
        <taxon>Metazoa</taxon>
        <taxon>Ecdysozoa</taxon>
        <taxon>Arthropoda</taxon>
        <taxon>Chelicerata</taxon>
        <taxon>Arachnida</taxon>
        <taxon>Acari</taxon>
        <taxon>Parasitiformes</taxon>
        <taxon>Ixodida</taxon>
        <taxon>Ixodoidea</taxon>
        <taxon>Ixodidae</taxon>
        <taxon>Haemaphysalinae</taxon>
        <taxon>Haemaphysalis</taxon>
    </lineage>
</organism>
<proteinExistence type="predicted"/>
<dbReference type="EMBL" id="JABSTR010000001">
    <property type="protein sequence ID" value="KAH9360826.1"/>
    <property type="molecule type" value="Genomic_DNA"/>
</dbReference>
<comment type="caution">
    <text evidence="2">The sequence shown here is derived from an EMBL/GenBank/DDBJ whole genome shotgun (WGS) entry which is preliminary data.</text>
</comment>
<keyword evidence="3" id="KW-1185">Reference proteome</keyword>
<feature type="domain" description="Transposable element P transposase-like RNase H" evidence="1">
    <location>
        <begin position="12"/>
        <end position="148"/>
    </location>
</feature>
<evidence type="ECO:0000259" key="1">
    <source>
        <dbReference type="Pfam" id="PF21787"/>
    </source>
</evidence>
<accession>A0A9J6FD18</accession>
<protein>
    <recommendedName>
        <fullName evidence="1">Transposable element P transposase-like RNase H domain-containing protein</fullName>
    </recommendedName>
</protein>
<dbReference type="InterPro" id="IPR048365">
    <property type="entry name" value="TNP-like_RNaseH_N"/>
</dbReference>
<dbReference type="Proteomes" id="UP000821853">
    <property type="component" value="Chromosome 1"/>
</dbReference>
<evidence type="ECO:0000313" key="3">
    <source>
        <dbReference type="Proteomes" id="UP000821853"/>
    </source>
</evidence>
<dbReference type="AlphaFoldDB" id="A0A9J6FD18"/>
<dbReference type="OrthoDB" id="6760869at2759"/>
<name>A0A9J6FD18_HAELO</name>
<dbReference type="Pfam" id="PF21787">
    <property type="entry name" value="TNP-like_RNaseH_N"/>
    <property type="match status" value="1"/>
</dbReference>
<dbReference type="VEuPathDB" id="VectorBase:HLOH_056320"/>
<gene>
    <name evidence="2" type="ORF">HPB48_009380</name>
</gene>
<reference evidence="2 3" key="1">
    <citation type="journal article" date="2020" name="Cell">
        <title>Large-Scale Comparative Analyses of Tick Genomes Elucidate Their Genetic Diversity and Vector Capacities.</title>
        <authorList>
            <consortium name="Tick Genome and Microbiome Consortium (TIGMIC)"/>
            <person name="Jia N."/>
            <person name="Wang J."/>
            <person name="Shi W."/>
            <person name="Du L."/>
            <person name="Sun Y."/>
            <person name="Zhan W."/>
            <person name="Jiang J.F."/>
            <person name="Wang Q."/>
            <person name="Zhang B."/>
            <person name="Ji P."/>
            <person name="Bell-Sakyi L."/>
            <person name="Cui X.M."/>
            <person name="Yuan T.T."/>
            <person name="Jiang B.G."/>
            <person name="Yang W.F."/>
            <person name="Lam T.T."/>
            <person name="Chang Q.C."/>
            <person name="Ding S.J."/>
            <person name="Wang X.J."/>
            <person name="Zhu J.G."/>
            <person name="Ruan X.D."/>
            <person name="Zhao L."/>
            <person name="Wei J.T."/>
            <person name="Ye R.Z."/>
            <person name="Que T.C."/>
            <person name="Du C.H."/>
            <person name="Zhou Y.H."/>
            <person name="Cheng J.X."/>
            <person name="Dai P.F."/>
            <person name="Guo W.B."/>
            <person name="Han X.H."/>
            <person name="Huang E.J."/>
            <person name="Li L.F."/>
            <person name="Wei W."/>
            <person name="Gao Y.C."/>
            <person name="Liu J.Z."/>
            <person name="Shao H.Z."/>
            <person name="Wang X."/>
            <person name="Wang C.C."/>
            <person name="Yang T.C."/>
            <person name="Huo Q.B."/>
            <person name="Li W."/>
            <person name="Chen H.Y."/>
            <person name="Chen S.E."/>
            <person name="Zhou L.G."/>
            <person name="Ni X.B."/>
            <person name="Tian J.H."/>
            <person name="Sheng Y."/>
            <person name="Liu T."/>
            <person name="Pan Y.S."/>
            <person name="Xia L.Y."/>
            <person name="Li J."/>
            <person name="Zhao F."/>
            <person name="Cao W.C."/>
        </authorList>
    </citation>
    <scope>NUCLEOTIDE SEQUENCE [LARGE SCALE GENOMIC DNA]</scope>
    <source>
        <strain evidence="2">HaeL-2018</strain>
    </source>
</reference>
<evidence type="ECO:0000313" key="2">
    <source>
        <dbReference type="EMBL" id="KAH9360826.1"/>
    </source>
</evidence>